<reference evidence="3" key="1">
    <citation type="submission" date="2018-05" db="EMBL/GenBank/DDBJ databases">
        <title>The mitochondrial genome of the banana pathogen Mycosphaerella (synonym: Pseudocercospora) fijiensis contains several pseudogenes, multiple changes of direction and a reassigned tRNA gene.</title>
        <authorList>
            <person name="Goodwin S.B."/>
            <person name="McCorison C.B."/>
            <person name="Grimwood J."/>
            <person name="Grigoriev I.V."/>
            <person name="Kema G.H.J."/>
        </authorList>
    </citation>
    <scope>NUCLEOTIDE SEQUENCE</scope>
    <source>
        <strain evidence="3">IPO323</strain>
    </source>
</reference>
<keyword evidence="2" id="KW-0812">Transmembrane</keyword>
<protein>
    <submittedName>
        <fullName evidence="3">Uncharacterized protein</fullName>
    </submittedName>
</protein>
<feature type="transmembrane region" description="Helical" evidence="2">
    <location>
        <begin position="40"/>
        <end position="60"/>
    </location>
</feature>
<feature type="transmembrane region" description="Helical" evidence="2">
    <location>
        <begin position="66"/>
        <end position="86"/>
    </location>
</feature>
<gene>
    <name evidence="3" type="primary">orf249</name>
</gene>
<name>A0A3G2SE93_ZYMTR</name>
<proteinExistence type="predicted"/>
<feature type="compositionally biased region" description="Gly residues" evidence="1">
    <location>
        <begin position="110"/>
        <end position="125"/>
    </location>
</feature>
<feature type="transmembrane region" description="Helical" evidence="2">
    <location>
        <begin position="12"/>
        <end position="33"/>
    </location>
</feature>
<accession>A0A3G2SE93</accession>
<evidence type="ECO:0000256" key="1">
    <source>
        <dbReference type="SAM" id="MobiDB-lite"/>
    </source>
</evidence>
<dbReference type="EMBL" id="MH374028">
    <property type="protein sequence ID" value="AYO45639.1"/>
    <property type="molecule type" value="Genomic_DNA"/>
</dbReference>
<keyword evidence="3" id="KW-0496">Mitochondrion</keyword>
<evidence type="ECO:0000256" key="2">
    <source>
        <dbReference type="SAM" id="Phobius"/>
    </source>
</evidence>
<keyword evidence="2" id="KW-0472">Membrane</keyword>
<evidence type="ECO:0000313" key="3">
    <source>
        <dbReference type="EMBL" id="AYO45639.1"/>
    </source>
</evidence>
<feature type="compositionally biased region" description="Basic and acidic residues" evidence="1">
    <location>
        <begin position="139"/>
        <end position="150"/>
    </location>
</feature>
<feature type="region of interest" description="Disordered" evidence="1">
    <location>
        <begin position="106"/>
        <end position="150"/>
    </location>
</feature>
<sequence length="249" mass="27595">MGLLNNNYKLILFGVTTFISVLNILLFVAVNVYDSFLCTFLAFVFSLVALYSLVFNFHGFKARYPLLSFLLLVTLVLIVLLTSLLLSRELFNLLYRLCMNSAGPSNSSGGATGGNTGGGGGSGPGGQPPHSTPITPQQLERDRKDRENLIRRGNRALKAIEKIKSNLTAENQAKPQELRIAEELLSSPELRKKEINLVNIAKSFEEIKNKMVNDGTSKQPLTLPWEVMADYISKINKLKETQDESESQN</sequence>
<dbReference type="AlphaFoldDB" id="A0A3G2SE93"/>
<keyword evidence="2" id="KW-1133">Transmembrane helix</keyword>
<geneLocation type="mitochondrion" evidence="3"/>
<organism evidence="3">
    <name type="scientific">Zymoseptoria tritici</name>
    <name type="common">Speckled leaf blotch fungus</name>
    <name type="synonym">Septoria tritici</name>
    <dbReference type="NCBI Taxonomy" id="1047171"/>
    <lineage>
        <taxon>Eukaryota</taxon>
        <taxon>Fungi</taxon>
        <taxon>Dikarya</taxon>
        <taxon>Ascomycota</taxon>
        <taxon>Pezizomycotina</taxon>
        <taxon>Dothideomycetes</taxon>
        <taxon>Dothideomycetidae</taxon>
        <taxon>Mycosphaerellales</taxon>
        <taxon>Mycosphaerellaceae</taxon>
        <taxon>Zymoseptoria</taxon>
    </lineage>
</organism>